<feature type="region of interest" description="Disordered" evidence="3">
    <location>
        <begin position="1"/>
        <end position="33"/>
    </location>
</feature>
<keyword evidence="4" id="KW-0812">Transmembrane</keyword>
<dbReference type="EMBL" id="JAHDVG010000475">
    <property type="protein sequence ID" value="KAH1176399.1"/>
    <property type="molecule type" value="Genomic_DNA"/>
</dbReference>
<dbReference type="Pfam" id="PF00059">
    <property type="entry name" value="Lectin_C"/>
    <property type="match status" value="1"/>
</dbReference>
<dbReference type="Gene3D" id="3.10.100.10">
    <property type="entry name" value="Mannose-Binding Protein A, subunit A"/>
    <property type="match status" value="1"/>
</dbReference>
<evidence type="ECO:0000259" key="5">
    <source>
        <dbReference type="PROSITE" id="PS50041"/>
    </source>
</evidence>
<evidence type="ECO:0000313" key="6">
    <source>
        <dbReference type="EMBL" id="KAH1176399.1"/>
    </source>
</evidence>
<protein>
    <recommendedName>
        <fullName evidence="5">C-type lectin domain-containing protein</fullName>
    </recommendedName>
</protein>
<keyword evidence="7" id="KW-1185">Reference proteome</keyword>
<proteinExistence type="predicted"/>
<keyword evidence="2" id="KW-1015">Disulfide bond</keyword>
<comment type="caution">
    <text evidence="6">The sequence shown here is derived from an EMBL/GenBank/DDBJ whole genome shotgun (WGS) entry which is preliminary data.</text>
</comment>
<evidence type="ECO:0000256" key="4">
    <source>
        <dbReference type="SAM" id="Phobius"/>
    </source>
</evidence>
<organism evidence="6 7">
    <name type="scientific">Mauremys mutica</name>
    <name type="common">yellowpond turtle</name>
    <dbReference type="NCBI Taxonomy" id="74926"/>
    <lineage>
        <taxon>Eukaryota</taxon>
        <taxon>Metazoa</taxon>
        <taxon>Chordata</taxon>
        <taxon>Craniata</taxon>
        <taxon>Vertebrata</taxon>
        <taxon>Euteleostomi</taxon>
        <taxon>Archelosauria</taxon>
        <taxon>Testudinata</taxon>
        <taxon>Testudines</taxon>
        <taxon>Cryptodira</taxon>
        <taxon>Durocryptodira</taxon>
        <taxon>Testudinoidea</taxon>
        <taxon>Geoemydidae</taxon>
        <taxon>Geoemydinae</taxon>
        <taxon>Mauremys</taxon>
    </lineage>
</organism>
<evidence type="ECO:0000256" key="3">
    <source>
        <dbReference type="SAM" id="MobiDB-lite"/>
    </source>
</evidence>
<keyword evidence="4" id="KW-0472">Membrane</keyword>
<accession>A0A9D4B0K1</accession>
<evidence type="ECO:0000256" key="2">
    <source>
        <dbReference type="ARBA" id="ARBA00023157"/>
    </source>
</evidence>
<feature type="domain" description="C-type lectin" evidence="5">
    <location>
        <begin position="181"/>
        <end position="284"/>
    </location>
</feature>
<dbReference type="SUPFAM" id="SSF56436">
    <property type="entry name" value="C-type lectin-like"/>
    <property type="match status" value="1"/>
</dbReference>
<dbReference type="SMART" id="SM00034">
    <property type="entry name" value="CLECT"/>
    <property type="match status" value="1"/>
</dbReference>
<dbReference type="CDD" id="cd03590">
    <property type="entry name" value="CLECT_DC-SIGN_like"/>
    <property type="match status" value="1"/>
</dbReference>
<dbReference type="InterPro" id="IPR018378">
    <property type="entry name" value="C-type_lectin_CS"/>
</dbReference>
<name>A0A9D4B0K1_9SAUR</name>
<dbReference type="Proteomes" id="UP000827986">
    <property type="component" value="Unassembled WGS sequence"/>
</dbReference>
<evidence type="ECO:0000313" key="7">
    <source>
        <dbReference type="Proteomes" id="UP000827986"/>
    </source>
</evidence>
<dbReference type="InterPro" id="IPR050111">
    <property type="entry name" value="C-type_lectin/snaclec_domain"/>
</dbReference>
<dbReference type="InterPro" id="IPR033989">
    <property type="entry name" value="CD209-like_CTLD"/>
</dbReference>
<sequence length="299" mass="33535">MAHESAARWTPGGQCMGEQRPRERGEQGWPEEGNSLLQCDRGLNGEEKSVLTLYAVHAVSFVLWAVLLAMVIGKYSEMSKELEQLRTGQSVLRGNGSKTAKQLETLHFNQSAIHSTEVKLATDLKRLQSDQATLKVEVSEDLAKAKSDRDDIRAEAYKILDVVQKGNDSACSICPAGWLLNSGNCYYFSTEHKYWSYAKQACKDQGATLIIIDNPQKQEFVTKNVNGKQYWIGLHDVSNEGTFIWVDDSSVSYSNWDRGEPNNFGSGEDCVMMLKDGKWNDAPCVMNEVGWICEKKWTC</sequence>
<dbReference type="PROSITE" id="PS00615">
    <property type="entry name" value="C_TYPE_LECTIN_1"/>
    <property type="match status" value="1"/>
</dbReference>
<feature type="transmembrane region" description="Helical" evidence="4">
    <location>
        <begin position="51"/>
        <end position="72"/>
    </location>
</feature>
<dbReference type="AlphaFoldDB" id="A0A9D4B0K1"/>
<dbReference type="PANTHER" id="PTHR22803">
    <property type="entry name" value="MANNOSE, PHOSPHOLIPASE, LECTIN RECEPTOR RELATED"/>
    <property type="match status" value="1"/>
</dbReference>
<dbReference type="GO" id="GO:0030246">
    <property type="term" value="F:carbohydrate binding"/>
    <property type="evidence" value="ECO:0007669"/>
    <property type="project" value="UniProtKB-KW"/>
</dbReference>
<dbReference type="InterPro" id="IPR016187">
    <property type="entry name" value="CTDL_fold"/>
</dbReference>
<dbReference type="PROSITE" id="PS50041">
    <property type="entry name" value="C_TYPE_LECTIN_2"/>
    <property type="match status" value="1"/>
</dbReference>
<gene>
    <name evidence="6" type="ORF">KIL84_021133</name>
</gene>
<keyword evidence="1" id="KW-0430">Lectin</keyword>
<reference evidence="6" key="1">
    <citation type="submission" date="2021-09" db="EMBL/GenBank/DDBJ databases">
        <title>The genome of Mauremys mutica provides insights into the evolution of semi-aquatic lifestyle.</title>
        <authorList>
            <person name="Gong S."/>
            <person name="Gao Y."/>
        </authorList>
    </citation>
    <scope>NUCLEOTIDE SEQUENCE</scope>
    <source>
        <strain evidence="6">MM-2020</strain>
        <tissue evidence="6">Muscle</tissue>
    </source>
</reference>
<keyword evidence="4" id="KW-1133">Transmembrane helix</keyword>
<dbReference type="InterPro" id="IPR016186">
    <property type="entry name" value="C-type_lectin-like/link_sf"/>
</dbReference>
<dbReference type="InterPro" id="IPR001304">
    <property type="entry name" value="C-type_lectin-like"/>
</dbReference>
<evidence type="ECO:0000256" key="1">
    <source>
        <dbReference type="ARBA" id="ARBA00022734"/>
    </source>
</evidence>